<evidence type="ECO:0000313" key="1">
    <source>
        <dbReference type="EMBL" id="CAH1405340.1"/>
    </source>
</evidence>
<dbReference type="Proteomes" id="UP001152798">
    <property type="component" value="Chromosome 6"/>
</dbReference>
<name>A0A9P0MUW6_NEZVI</name>
<reference evidence="1" key="1">
    <citation type="submission" date="2022-01" db="EMBL/GenBank/DDBJ databases">
        <authorList>
            <person name="King R."/>
        </authorList>
    </citation>
    <scope>NUCLEOTIDE SEQUENCE</scope>
</reference>
<sequence>MEADVGSGGGRKRKVGGLGRTLWQAARAPLIAPAPAQAASSQVLHIRTIVVPLGAQWPEEHYKFPIDCSRRTMPRTTSADHPSLEQKRNGNVARTCGLGYRLLHRHFIGSCMGVWGGCIPPWKAMSSSSQRHGDQR</sequence>
<keyword evidence="2" id="KW-1185">Reference proteome</keyword>
<dbReference type="EMBL" id="OV725082">
    <property type="protein sequence ID" value="CAH1405340.1"/>
    <property type="molecule type" value="Genomic_DNA"/>
</dbReference>
<protein>
    <submittedName>
        <fullName evidence="1">Uncharacterized protein</fullName>
    </submittedName>
</protein>
<organism evidence="1 2">
    <name type="scientific">Nezara viridula</name>
    <name type="common">Southern green stink bug</name>
    <name type="synonym">Cimex viridulus</name>
    <dbReference type="NCBI Taxonomy" id="85310"/>
    <lineage>
        <taxon>Eukaryota</taxon>
        <taxon>Metazoa</taxon>
        <taxon>Ecdysozoa</taxon>
        <taxon>Arthropoda</taxon>
        <taxon>Hexapoda</taxon>
        <taxon>Insecta</taxon>
        <taxon>Pterygota</taxon>
        <taxon>Neoptera</taxon>
        <taxon>Paraneoptera</taxon>
        <taxon>Hemiptera</taxon>
        <taxon>Heteroptera</taxon>
        <taxon>Panheteroptera</taxon>
        <taxon>Pentatomomorpha</taxon>
        <taxon>Pentatomoidea</taxon>
        <taxon>Pentatomidae</taxon>
        <taxon>Pentatominae</taxon>
        <taxon>Nezara</taxon>
    </lineage>
</organism>
<proteinExistence type="predicted"/>
<gene>
    <name evidence="1" type="ORF">NEZAVI_LOCUS13574</name>
</gene>
<dbReference type="AlphaFoldDB" id="A0A9P0MUW6"/>
<accession>A0A9P0MUW6</accession>
<evidence type="ECO:0000313" key="2">
    <source>
        <dbReference type="Proteomes" id="UP001152798"/>
    </source>
</evidence>